<gene>
    <name evidence="4" type="primary">LOC120273653</name>
</gene>
<dbReference type="SMART" id="SM00767">
    <property type="entry name" value="DCD"/>
    <property type="match status" value="1"/>
</dbReference>
<name>A0AB40C8W5_DIOCR</name>
<keyword evidence="3" id="KW-1185">Reference proteome</keyword>
<evidence type="ECO:0000259" key="2">
    <source>
        <dbReference type="PROSITE" id="PS51222"/>
    </source>
</evidence>
<reference evidence="4" key="1">
    <citation type="submission" date="2025-08" db="UniProtKB">
        <authorList>
            <consortium name="RefSeq"/>
        </authorList>
    </citation>
    <scope>IDENTIFICATION</scope>
</reference>
<feature type="domain" description="DCD" evidence="2">
    <location>
        <begin position="104"/>
        <end position="231"/>
    </location>
</feature>
<dbReference type="Proteomes" id="UP001515500">
    <property type="component" value="Chromosome 12"/>
</dbReference>
<evidence type="ECO:0000256" key="1">
    <source>
        <dbReference type="SAM" id="MobiDB-lite"/>
    </source>
</evidence>
<dbReference type="RefSeq" id="XP_039136267.1">
    <property type="nucleotide sequence ID" value="XM_039280333.1"/>
</dbReference>
<dbReference type="InterPro" id="IPR013989">
    <property type="entry name" value="Dev_and_cell_death_domain"/>
</dbReference>
<dbReference type="Pfam" id="PF10539">
    <property type="entry name" value="Dev_Cell_Death"/>
    <property type="match status" value="1"/>
</dbReference>
<feature type="region of interest" description="Disordered" evidence="1">
    <location>
        <begin position="1"/>
        <end position="100"/>
    </location>
</feature>
<dbReference type="PANTHER" id="PTHR46444:SF19">
    <property type="entry name" value="OS02G0745600 PROTEIN"/>
    <property type="match status" value="1"/>
</dbReference>
<evidence type="ECO:0000313" key="4">
    <source>
        <dbReference type="RefSeq" id="XP_039136267.1"/>
    </source>
</evidence>
<evidence type="ECO:0000313" key="3">
    <source>
        <dbReference type="Proteomes" id="UP001515500"/>
    </source>
</evidence>
<protein>
    <submittedName>
        <fullName evidence="4">Uncharacterized protein LOC120273653</fullName>
    </submittedName>
</protein>
<feature type="region of interest" description="Disordered" evidence="1">
    <location>
        <begin position="371"/>
        <end position="436"/>
    </location>
</feature>
<proteinExistence type="predicted"/>
<feature type="compositionally biased region" description="Low complexity" evidence="1">
    <location>
        <begin position="10"/>
        <end position="24"/>
    </location>
</feature>
<organism evidence="3 4">
    <name type="scientific">Dioscorea cayennensis subsp. rotundata</name>
    <name type="common">White Guinea yam</name>
    <name type="synonym">Dioscorea rotundata</name>
    <dbReference type="NCBI Taxonomy" id="55577"/>
    <lineage>
        <taxon>Eukaryota</taxon>
        <taxon>Viridiplantae</taxon>
        <taxon>Streptophyta</taxon>
        <taxon>Embryophyta</taxon>
        <taxon>Tracheophyta</taxon>
        <taxon>Spermatophyta</taxon>
        <taxon>Magnoliopsida</taxon>
        <taxon>Liliopsida</taxon>
        <taxon>Dioscoreales</taxon>
        <taxon>Dioscoreaceae</taxon>
        <taxon>Dioscorea</taxon>
    </lineage>
</organism>
<dbReference type="PANTHER" id="PTHR46444">
    <property type="entry name" value="DCD (DEVELOPMENT AND CELL DEATH) DOMAIN PROTEIN-RELATED"/>
    <property type="match status" value="1"/>
</dbReference>
<sequence length="547" mass="61175">MGKPRKFKNKAPALAASARASSSSRKIKKKSKKNTGDANPPEPSNALMVAPAPAAAPNVETKNRKAEVGKEKEKEKNRKAEVEKEKEKEKEKGKGKEKEATTMARTSGFIFMCSAKTKPECYRYRVFGLPKGRIGEVEKIKLGARLFLYDFDLRLLYGVYRASSKGGLNLERGAFGGGYPAQVNFKIDKDCLPLPETEFKQAILDNYYSKNKFKPELSNKQVHKLLSLFRPIAMLPRSVPSPQIIEDSHPSASAHLLFEEPYRSERHARDPPPIGSRYAPFPSHPRNEQYLPATQYACPPSAADHRVPMTISSTIDAYRTALSDPYQGQTLLSYYQEHPLVSSEGVVYRMVPEVITTRDALRPVREHRPLVDALPPSRDNRSLVDPLPPGRDYQTLVDLHPTGRDYRSPVDPLPLVRDHRPLGDPLPPRDYRQHPSIDTGNIPQADRFDGLNHVEQSVTYVGVPQLSYSFPAYENPQRTTYVSESLQTYAPVEVTPLQSYSSMSYVDPHHAAYATDGLLRPVSSRADLQSAPVSSLYSFVGAAPTYR</sequence>
<feature type="region of interest" description="Disordered" evidence="1">
    <location>
        <begin position="263"/>
        <end position="286"/>
    </location>
</feature>
<feature type="compositionally biased region" description="Basic and acidic residues" evidence="1">
    <location>
        <begin position="61"/>
        <end position="100"/>
    </location>
</feature>
<feature type="compositionally biased region" description="Basic and acidic residues" evidence="1">
    <location>
        <begin position="416"/>
        <end position="435"/>
    </location>
</feature>
<dbReference type="AlphaFoldDB" id="A0AB40C8W5"/>
<accession>A0AB40C8W5</accession>
<dbReference type="PROSITE" id="PS51222">
    <property type="entry name" value="DCD"/>
    <property type="match status" value="1"/>
</dbReference>
<dbReference type="GeneID" id="120273653"/>